<dbReference type="Proteomes" id="UP001165960">
    <property type="component" value="Unassembled WGS sequence"/>
</dbReference>
<sequence>MRELEAQLAEVRSEVQEDAIVVRRNSLPCVCLMMDLGRALLYVNQLALPTKMMPSHPPWEDEACHLCLGSLLQKKKLLALIAQSLLQEHHNITSLCVPNKTPLLLQDARTQIKMRSGSTP</sequence>
<gene>
    <name evidence="1" type="ORF">DSO57_1024863</name>
</gene>
<evidence type="ECO:0000313" key="1">
    <source>
        <dbReference type="EMBL" id="KAJ9057207.1"/>
    </source>
</evidence>
<evidence type="ECO:0000313" key="2">
    <source>
        <dbReference type="Proteomes" id="UP001165960"/>
    </source>
</evidence>
<organism evidence="1 2">
    <name type="scientific">Entomophthora muscae</name>
    <dbReference type="NCBI Taxonomy" id="34485"/>
    <lineage>
        <taxon>Eukaryota</taxon>
        <taxon>Fungi</taxon>
        <taxon>Fungi incertae sedis</taxon>
        <taxon>Zoopagomycota</taxon>
        <taxon>Entomophthoromycotina</taxon>
        <taxon>Entomophthoromycetes</taxon>
        <taxon>Entomophthorales</taxon>
        <taxon>Entomophthoraceae</taxon>
        <taxon>Entomophthora</taxon>
    </lineage>
</organism>
<protein>
    <submittedName>
        <fullName evidence="1">Uncharacterized protein</fullName>
    </submittedName>
</protein>
<dbReference type="EMBL" id="QTSX02005816">
    <property type="protein sequence ID" value="KAJ9057207.1"/>
    <property type="molecule type" value="Genomic_DNA"/>
</dbReference>
<accession>A0ACC2S4H5</accession>
<name>A0ACC2S4H5_9FUNG</name>
<keyword evidence="2" id="KW-1185">Reference proteome</keyword>
<proteinExistence type="predicted"/>
<reference evidence="1" key="1">
    <citation type="submission" date="2022-04" db="EMBL/GenBank/DDBJ databases">
        <title>Genome of the entomopathogenic fungus Entomophthora muscae.</title>
        <authorList>
            <person name="Elya C."/>
            <person name="Lovett B.R."/>
            <person name="Lee E."/>
            <person name="Macias A.M."/>
            <person name="Hajek A.E."/>
            <person name="De Bivort B.L."/>
            <person name="Kasson M.T."/>
            <person name="De Fine Licht H.H."/>
            <person name="Stajich J.E."/>
        </authorList>
    </citation>
    <scope>NUCLEOTIDE SEQUENCE</scope>
    <source>
        <strain evidence="1">Berkeley</strain>
    </source>
</reference>
<comment type="caution">
    <text evidence="1">The sequence shown here is derived from an EMBL/GenBank/DDBJ whole genome shotgun (WGS) entry which is preliminary data.</text>
</comment>